<evidence type="ECO:0000256" key="1">
    <source>
        <dbReference type="PROSITE-ProRule" id="PRU00169"/>
    </source>
</evidence>
<dbReference type="Pfam" id="PF00072">
    <property type="entry name" value="Response_reg"/>
    <property type="match status" value="1"/>
</dbReference>
<keyword evidence="1" id="KW-0597">Phosphoprotein</keyword>
<proteinExistence type="predicted"/>
<sequence>MTRAGEPPSKRILIVEDEPFVALSLVDTLLELGFDVAACVADVRAALDVIGREHLDGALLDVRLGSERVDRVAEMLDQHACPFIFTTGLGQADIPPEFAGRAILQKPFGTAALVSMIDSVFGR</sequence>
<dbReference type="AlphaFoldDB" id="A0A2J7TMJ8"/>
<dbReference type="PROSITE" id="PS50110">
    <property type="entry name" value="RESPONSE_REGULATORY"/>
    <property type="match status" value="1"/>
</dbReference>
<dbReference type="GO" id="GO:0000160">
    <property type="term" value="P:phosphorelay signal transduction system"/>
    <property type="evidence" value="ECO:0007669"/>
    <property type="project" value="InterPro"/>
</dbReference>
<name>A0A2J7TMJ8_METSI</name>
<accession>A0A2J7TMJ8</accession>
<evidence type="ECO:0000259" key="2">
    <source>
        <dbReference type="PROSITE" id="PS50110"/>
    </source>
</evidence>
<feature type="modified residue" description="4-aspartylphosphate" evidence="1">
    <location>
        <position position="61"/>
    </location>
</feature>
<comment type="caution">
    <text evidence="3">The sequence shown here is derived from an EMBL/GenBank/DDBJ whole genome shotgun (WGS) entry which is preliminary data.</text>
</comment>
<dbReference type="OrthoDB" id="582170at2"/>
<dbReference type="InterPro" id="IPR001789">
    <property type="entry name" value="Sig_transdc_resp-reg_receiver"/>
</dbReference>
<dbReference type="Gene3D" id="3.40.50.2300">
    <property type="match status" value="1"/>
</dbReference>
<evidence type="ECO:0000313" key="4">
    <source>
        <dbReference type="Proteomes" id="UP000236286"/>
    </source>
</evidence>
<dbReference type="SUPFAM" id="SSF52172">
    <property type="entry name" value="CheY-like"/>
    <property type="match status" value="1"/>
</dbReference>
<dbReference type="SMART" id="SM00448">
    <property type="entry name" value="REC"/>
    <property type="match status" value="1"/>
</dbReference>
<dbReference type="InterPro" id="IPR011006">
    <property type="entry name" value="CheY-like_superfamily"/>
</dbReference>
<dbReference type="Proteomes" id="UP000236286">
    <property type="component" value="Unassembled WGS sequence"/>
</dbReference>
<organism evidence="3 4">
    <name type="scientific">Methylocella silvestris</name>
    <dbReference type="NCBI Taxonomy" id="199596"/>
    <lineage>
        <taxon>Bacteria</taxon>
        <taxon>Pseudomonadati</taxon>
        <taxon>Pseudomonadota</taxon>
        <taxon>Alphaproteobacteria</taxon>
        <taxon>Hyphomicrobiales</taxon>
        <taxon>Beijerinckiaceae</taxon>
        <taxon>Methylocella</taxon>
    </lineage>
</organism>
<dbReference type="RefSeq" id="WP_102842306.1">
    <property type="nucleotide sequence ID" value="NZ_PDZR01000001.1"/>
</dbReference>
<feature type="domain" description="Response regulatory" evidence="2">
    <location>
        <begin position="11"/>
        <end position="121"/>
    </location>
</feature>
<dbReference type="EMBL" id="PDZR01000001">
    <property type="protein sequence ID" value="PNG27999.1"/>
    <property type="molecule type" value="Genomic_DNA"/>
</dbReference>
<protein>
    <submittedName>
        <fullName evidence="3">Response regulator</fullName>
    </submittedName>
</protein>
<evidence type="ECO:0000313" key="3">
    <source>
        <dbReference type="EMBL" id="PNG27999.1"/>
    </source>
</evidence>
<gene>
    <name evidence="3" type="ORF">CR492_00795</name>
</gene>
<reference evidence="3 4" key="1">
    <citation type="submission" date="2017-10" db="EMBL/GenBank/DDBJ databases">
        <title>Genome announcement of Methylocella silvestris TVC from permafrost.</title>
        <authorList>
            <person name="Wang J."/>
            <person name="Geng K."/>
            <person name="Ul-Haque F."/>
            <person name="Crombie A.T."/>
            <person name="Street L.E."/>
            <person name="Wookey P.A."/>
            <person name="Murrell J.C."/>
            <person name="Pratscher J."/>
        </authorList>
    </citation>
    <scope>NUCLEOTIDE SEQUENCE [LARGE SCALE GENOMIC DNA]</scope>
    <source>
        <strain evidence="3 4">TVC</strain>
    </source>
</reference>